<organism evidence="4 5">
    <name type="scientific">Malassezia vespertilionis</name>
    <dbReference type="NCBI Taxonomy" id="2020962"/>
    <lineage>
        <taxon>Eukaryota</taxon>
        <taxon>Fungi</taxon>
        <taxon>Dikarya</taxon>
        <taxon>Basidiomycota</taxon>
        <taxon>Ustilaginomycotina</taxon>
        <taxon>Malasseziomycetes</taxon>
        <taxon>Malasseziales</taxon>
        <taxon>Malasseziaceae</taxon>
        <taxon>Malassezia</taxon>
    </lineage>
</organism>
<accession>A0A2N1JFM7</accession>
<dbReference type="GO" id="GO:0000329">
    <property type="term" value="C:fungal-type vacuole membrane"/>
    <property type="evidence" value="ECO:0007669"/>
    <property type="project" value="TreeGrafter"/>
</dbReference>
<dbReference type="AlphaFoldDB" id="A0A2N1JFM7"/>
<dbReference type="PRINTS" id="PR01546">
    <property type="entry name" value="YEAST73DUF"/>
</dbReference>
<dbReference type="GO" id="GO:0035658">
    <property type="term" value="C:Mon1-Ccz1 complex"/>
    <property type="evidence" value="ECO:0007669"/>
    <property type="project" value="TreeGrafter"/>
</dbReference>
<feature type="domain" description="FUZ/MON1/HPS1 first Longin" evidence="2">
    <location>
        <begin position="38"/>
        <end position="162"/>
    </location>
</feature>
<name>A0A2N1JFM7_9BASI</name>
<dbReference type="Pfam" id="PF19036">
    <property type="entry name" value="Fuz_longin_1"/>
    <property type="match status" value="1"/>
</dbReference>
<dbReference type="InterPro" id="IPR043971">
    <property type="entry name" value="FUZ/MON1/HPS1_longin_2"/>
</dbReference>
<dbReference type="OrthoDB" id="272411at2759"/>
<dbReference type="EMBL" id="KZ454987">
    <property type="protein sequence ID" value="PKI85343.1"/>
    <property type="molecule type" value="Genomic_DNA"/>
</dbReference>
<dbReference type="Proteomes" id="UP000232875">
    <property type="component" value="Unassembled WGS sequence"/>
</dbReference>
<feature type="domain" description="FUZ/MON1/HPS1 second Longin" evidence="3">
    <location>
        <begin position="208"/>
        <end position="301"/>
    </location>
</feature>
<evidence type="ECO:0000259" key="2">
    <source>
        <dbReference type="Pfam" id="PF19036"/>
    </source>
</evidence>
<gene>
    <name evidence="4" type="primary">MON1</name>
    <name evidence="4" type="ORF">MVES_000134</name>
</gene>
<keyword evidence="1" id="KW-0653">Protein transport</keyword>
<comment type="similarity">
    <text evidence="1">Belongs to the MON1/SAND family.</text>
</comment>
<dbReference type="Pfam" id="PF19037">
    <property type="entry name" value="Fuz_longin_2"/>
    <property type="match status" value="1"/>
</dbReference>
<dbReference type="PANTHER" id="PTHR13027">
    <property type="entry name" value="SAND PROTEIN-RELATED"/>
    <property type="match status" value="1"/>
</dbReference>
<dbReference type="InterPro" id="IPR043972">
    <property type="entry name" value="FUZ/MON1/HPS1_longin_1"/>
</dbReference>
<dbReference type="PANTHER" id="PTHR13027:SF7">
    <property type="entry name" value="VACUOLAR FUSION PROTEIN MON1 HOMOLOG"/>
    <property type="match status" value="1"/>
</dbReference>
<dbReference type="GO" id="GO:0006914">
    <property type="term" value="P:autophagy"/>
    <property type="evidence" value="ECO:0007669"/>
    <property type="project" value="UniProtKB-UniRule"/>
</dbReference>
<keyword evidence="1" id="KW-0072">Autophagy</keyword>
<keyword evidence="1" id="KW-0813">Transport</keyword>
<comment type="subcellular location">
    <subcellularLocation>
        <location evidence="1">Endosome</location>
        <location evidence="1">Multivesicular body membrane</location>
        <topology evidence="1">Peripheral membrane protein</topology>
    </subcellularLocation>
    <subcellularLocation>
        <location evidence="1">Prevacuolar compartment membrane</location>
        <topology evidence="1">Peripheral membrane protein</topology>
    </subcellularLocation>
    <subcellularLocation>
        <location evidence="1">Vacuole membrane</location>
        <topology evidence="1">Peripheral membrane protein</topology>
    </subcellularLocation>
</comment>
<dbReference type="GO" id="GO:0032585">
    <property type="term" value="C:multivesicular body membrane"/>
    <property type="evidence" value="ECO:0007669"/>
    <property type="project" value="UniProtKB-SubCell"/>
</dbReference>
<keyword evidence="1" id="KW-0472">Membrane</keyword>
<evidence type="ECO:0000313" key="4">
    <source>
        <dbReference type="EMBL" id="PKI85343.1"/>
    </source>
</evidence>
<keyword evidence="1" id="KW-0967">Endosome</keyword>
<keyword evidence="1" id="KW-0926">Vacuole</keyword>
<comment type="function">
    <text evidence="1">Required for multiple vacuole delivery pathways including the cytoplasm to vacuole transport (Cvt), autophagy, pexophagy and endocytosis.</text>
</comment>
<dbReference type="GO" id="GO:0016192">
    <property type="term" value="P:vesicle-mediated transport"/>
    <property type="evidence" value="ECO:0007669"/>
    <property type="project" value="InterPro"/>
</dbReference>
<sequence length="429" mass="46958">MLRAVYHDADDAANVDTPPVPLEVHAVDEVPYTPAHAIYFVFSESGKLVYASEAQHEESEWVYAHTGVMHALLALFAGEMHGDTMDRITMYDAQRRAVQVSFLARPPLYVACASTEDSPLFVVRPQLARIHAAIISLVSAPRLERLFSKMPNFDLRGLLSPTQLYLDGVVEDMHASAAVALHALPMQPMDAAMRQRAILACLPSARDGLLYLFVVRDAQIAALAHPKHHTPHPEDVALLLAMARCGPARTQPPEHEAWAPICLPHAAPHGFVYVYTSVVEDATLFMVTSHREGFHAAQAWRAGIDTDALLDALHAPCPSPPSIPRVYHYAVVGHRYAQCTGPAIPSDATRLVSLYTHLLARLQGPDTTQQPALDAAQVYAPGPRHAALALPLKLLYYRTATEAILGWRTGALTLCLAVRPPYLRVHAAQ</sequence>
<reference evidence="4 5" key="1">
    <citation type="submission" date="2017-10" db="EMBL/GenBank/DDBJ databases">
        <title>A novel species of cold-tolerant Malassezia isolated from bats.</title>
        <authorList>
            <person name="Lorch J.M."/>
            <person name="Palmer J.M."/>
            <person name="Vanderwolf K.J."/>
            <person name="Schmidt K.Z."/>
            <person name="Verant M.L."/>
            <person name="Weller T.J."/>
            <person name="Blehert D.S."/>
        </authorList>
    </citation>
    <scope>NUCLEOTIDE SEQUENCE [LARGE SCALE GENOMIC DNA]</scope>
    <source>
        <strain evidence="4 5">NWHC:44797-103</strain>
    </source>
</reference>
<evidence type="ECO:0000259" key="3">
    <source>
        <dbReference type="Pfam" id="PF19037"/>
    </source>
</evidence>
<keyword evidence="5" id="KW-1185">Reference proteome</keyword>
<dbReference type="STRING" id="2020962.A0A2N1JFM7"/>
<evidence type="ECO:0000313" key="5">
    <source>
        <dbReference type="Proteomes" id="UP000232875"/>
    </source>
</evidence>
<dbReference type="GO" id="GO:0006623">
    <property type="term" value="P:protein targeting to vacuole"/>
    <property type="evidence" value="ECO:0007669"/>
    <property type="project" value="UniProtKB-UniRule"/>
</dbReference>
<protein>
    <recommendedName>
        <fullName evidence="1">Vacuolar fusion protein MON1</fullName>
    </recommendedName>
</protein>
<dbReference type="InterPro" id="IPR004353">
    <property type="entry name" value="Mon1"/>
</dbReference>
<proteinExistence type="inferred from homology"/>
<evidence type="ECO:0000256" key="1">
    <source>
        <dbReference type="RuleBase" id="RU367048"/>
    </source>
</evidence>